<evidence type="ECO:0000256" key="12">
    <source>
        <dbReference type="ARBA" id="ARBA00048451"/>
    </source>
</evidence>
<dbReference type="InterPro" id="IPR054618">
    <property type="entry name" value="ScrK"/>
</dbReference>
<dbReference type="EMBL" id="AP026802">
    <property type="protein sequence ID" value="BDR58581.1"/>
    <property type="molecule type" value="Genomic_DNA"/>
</dbReference>
<name>A0AAU9D1J5_9LACO</name>
<evidence type="ECO:0000256" key="1">
    <source>
        <dbReference type="ARBA" id="ARBA00001946"/>
    </source>
</evidence>
<evidence type="ECO:0000256" key="7">
    <source>
        <dbReference type="ARBA" id="ARBA00022833"/>
    </source>
</evidence>
<proteinExistence type="inferred from homology"/>
<evidence type="ECO:0000256" key="5">
    <source>
        <dbReference type="ARBA" id="ARBA00022741"/>
    </source>
</evidence>
<evidence type="ECO:0000256" key="4">
    <source>
        <dbReference type="ARBA" id="ARBA00022723"/>
    </source>
</evidence>
<dbReference type="SUPFAM" id="SSF53067">
    <property type="entry name" value="Actin-like ATPase domain"/>
    <property type="match status" value="1"/>
</dbReference>
<evidence type="ECO:0000256" key="8">
    <source>
        <dbReference type="ARBA" id="ARBA00022840"/>
    </source>
</evidence>
<keyword evidence="5" id="KW-0547">Nucleotide-binding</keyword>
<comment type="similarity">
    <text evidence="2">Belongs to the ROK (NagC/XylR) family.</text>
</comment>
<keyword evidence="4" id="KW-0479">Metal-binding</keyword>
<protein>
    <recommendedName>
        <fullName evidence="13">Fructokinase</fullName>
        <ecNumber evidence="11">2.7.1.4</ecNumber>
    </recommendedName>
</protein>
<evidence type="ECO:0000256" key="10">
    <source>
        <dbReference type="ARBA" id="ARBA00023277"/>
    </source>
</evidence>
<dbReference type="FunFam" id="3.30.420.40:FF:000136">
    <property type="entry name" value="Putative fructokinase"/>
    <property type="match status" value="1"/>
</dbReference>
<gene>
    <name evidence="14" type="ORF">XA3_10220</name>
</gene>
<dbReference type="GO" id="GO:0005524">
    <property type="term" value="F:ATP binding"/>
    <property type="evidence" value="ECO:0007669"/>
    <property type="project" value="UniProtKB-KW"/>
</dbReference>
<dbReference type="NCBIfam" id="NF045550">
    <property type="entry name" value="FrctkaseScrK"/>
    <property type="match status" value="1"/>
</dbReference>
<dbReference type="InterPro" id="IPR049874">
    <property type="entry name" value="ROK_cs"/>
</dbReference>
<sequence length="291" mass="32289">MLLGSVEAGGTKFVCAVGDEDYRILHKTQFPTDDPKETIEKTIQFFQQFPELQALSIASFGPIELQKNNPNYGFITDTPKLKWRQTDFVGPISKALNVPIYFTTDVNASAYGEYVTAQLYNEKIDSLVYYTVGTGVGGGAVLGGKILQGIGHPEMGHTFVKRHPDDLEFEGICPFHGDCLEGLVAGPTFEARLGVNGADVPKTHEIWDIMAYYVAQATIQQTMILRPNNLVFGGGVVSEEFLVKVRKHFKNMLNEYVHVPDLKQYIQMPRVKDNGSATLGNFALAYRVQSE</sequence>
<dbReference type="Gene3D" id="3.30.420.40">
    <property type="match status" value="2"/>
</dbReference>
<keyword evidence="6" id="KW-0418">Kinase</keyword>
<dbReference type="KEGG" id="xap:XA3_10220"/>
<dbReference type="PANTHER" id="PTHR42742">
    <property type="entry name" value="TRANSCRIPTIONAL REPRESSOR MPRA"/>
    <property type="match status" value="1"/>
</dbReference>
<reference evidence="14 15" key="1">
    <citation type="journal article" date="2023" name="Microbiol. Spectr.">
        <title>Symbiosis of Carpenter Bees with Uncharacterized Lactic Acid Bacteria Showing NAD Auxotrophy.</title>
        <authorList>
            <person name="Kawasaki S."/>
            <person name="Ozawa K."/>
            <person name="Mori T."/>
            <person name="Yamamoto A."/>
            <person name="Ito M."/>
            <person name="Ohkuma M."/>
            <person name="Sakamoto M."/>
            <person name="Matsutani M."/>
        </authorList>
    </citation>
    <scope>NUCLEOTIDE SEQUENCE [LARGE SCALE GENOMIC DNA]</scope>
    <source>
        <strain evidence="14 15">XA3</strain>
    </source>
</reference>
<keyword evidence="9" id="KW-0460">Magnesium</keyword>
<dbReference type="EC" id="2.7.1.4" evidence="11"/>
<dbReference type="CDD" id="cd24067">
    <property type="entry name" value="ASKHA_NBD_ROK_BsFRK-like"/>
    <property type="match status" value="1"/>
</dbReference>
<evidence type="ECO:0000256" key="11">
    <source>
        <dbReference type="ARBA" id="ARBA00038887"/>
    </source>
</evidence>
<evidence type="ECO:0000313" key="14">
    <source>
        <dbReference type="EMBL" id="BDR58581.1"/>
    </source>
</evidence>
<keyword evidence="15" id="KW-1185">Reference proteome</keyword>
<comment type="catalytic activity">
    <reaction evidence="12">
        <text>D-fructose + ATP = D-fructose 6-phosphate + ADP + H(+)</text>
        <dbReference type="Rhea" id="RHEA:16125"/>
        <dbReference type="ChEBI" id="CHEBI:15378"/>
        <dbReference type="ChEBI" id="CHEBI:30616"/>
        <dbReference type="ChEBI" id="CHEBI:37721"/>
        <dbReference type="ChEBI" id="CHEBI:61527"/>
        <dbReference type="ChEBI" id="CHEBI:456216"/>
        <dbReference type="EC" id="2.7.1.4"/>
    </reaction>
</comment>
<keyword evidence="7" id="KW-0862">Zinc</keyword>
<dbReference type="RefSeq" id="WP_317636459.1">
    <property type="nucleotide sequence ID" value="NZ_AP026802.1"/>
</dbReference>
<dbReference type="PANTHER" id="PTHR42742:SF3">
    <property type="entry name" value="FRUCTOKINASE"/>
    <property type="match status" value="1"/>
</dbReference>
<dbReference type="InterPro" id="IPR051804">
    <property type="entry name" value="Carb_Metab_Reg_Kinase/Isom"/>
</dbReference>
<dbReference type="PROSITE" id="PS01125">
    <property type="entry name" value="ROK"/>
    <property type="match status" value="1"/>
</dbReference>
<evidence type="ECO:0000256" key="13">
    <source>
        <dbReference type="ARBA" id="ARBA00074653"/>
    </source>
</evidence>
<organism evidence="14 15">
    <name type="scientific">Xylocopilactobacillus apicola</name>
    <dbReference type="NCBI Taxonomy" id="2932184"/>
    <lineage>
        <taxon>Bacteria</taxon>
        <taxon>Bacillati</taxon>
        <taxon>Bacillota</taxon>
        <taxon>Bacilli</taxon>
        <taxon>Lactobacillales</taxon>
        <taxon>Lactobacillaceae</taxon>
        <taxon>Xylocopilactobacillus</taxon>
    </lineage>
</organism>
<dbReference type="Proteomes" id="UP001321861">
    <property type="component" value="Chromosome"/>
</dbReference>
<evidence type="ECO:0000256" key="9">
    <source>
        <dbReference type="ARBA" id="ARBA00022842"/>
    </source>
</evidence>
<dbReference type="GO" id="GO:0046872">
    <property type="term" value="F:metal ion binding"/>
    <property type="evidence" value="ECO:0007669"/>
    <property type="project" value="UniProtKB-KW"/>
</dbReference>
<evidence type="ECO:0000313" key="15">
    <source>
        <dbReference type="Proteomes" id="UP001321861"/>
    </source>
</evidence>
<evidence type="ECO:0000256" key="2">
    <source>
        <dbReference type="ARBA" id="ARBA00006479"/>
    </source>
</evidence>
<evidence type="ECO:0000256" key="3">
    <source>
        <dbReference type="ARBA" id="ARBA00022679"/>
    </source>
</evidence>
<dbReference type="Pfam" id="PF00480">
    <property type="entry name" value="ROK"/>
    <property type="match status" value="1"/>
</dbReference>
<comment type="cofactor">
    <cofactor evidence="1">
        <name>Mg(2+)</name>
        <dbReference type="ChEBI" id="CHEBI:18420"/>
    </cofactor>
</comment>
<keyword evidence="3" id="KW-0808">Transferase</keyword>
<dbReference type="InterPro" id="IPR043129">
    <property type="entry name" value="ATPase_NBD"/>
</dbReference>
<dbReference type="InterPro" id="IPR000600">
    <property type="entry name" value="ROK"/>
</dbReference>
<keyword evidence="8" id="KW-0067">ATP-binding</keyword>
<accession>A0AAU9D1J5</accession>
<dbReference type="GO" id="GO:0008865">
    <property type="term" value="F:fructokinase activity"/>
    <property type="evidence" value="ECO:0007669"/>
    <property type="project" value="UniProtKB-EC"/>
</dbReference>
<evidence type="ECO:0000256" key="6">
    <source>
        <dbReference type="ARBA" id="ARBA00022777"/>
    </source>
</evidence>
<dbReference type="AlphaFoldDB" id="A0AAU9D1J5"/>
<keyword evidence="10" id="KW-0119">Carbohydrate metabolism</keyword>
<dbReference type="FunFam" id="3.30.420.40:FF:000153">
    <property type="entry name" value="Putative fructokinase"/>
    <property type="match status" value="1"/>
</dbReference>